<evidence type="ECO:0000256" key="8">
    <source>
        <dbReference type="ARBA" id="ARBA00023012"/>
    </source>
</evidence>
<dbReference type="Pfam" id="PF13426">
    <property type="entry name" value="PAS_9"/>
    <property type="match status" value="1"/>
</dbReference>
<feature type="transmembrane region" description="Helical" evidence="9">
    <location>
        <begin position="12"/>
        <end position="30"/>
    </location>
</feature>
<accession>A0A5K7YJH1</accession>
<evidence type="ECO:0000259" key="11">
    <source>
        <dbReference type="PROSITE" id="PS50112"/>
    </source>
</evidence>
<evidence type="ECO:0000259" key="12">
    <source>
        <dbReference type="PROSITE" id="PS50113"/>
    </source>
</evidence>
<dbReference type="InterPro" id="IPR036890">
    <property type="entry name" value="HATPase_C_sf"/>
</dbReference>
<dbReference type="PROSITE" id="PS50109">
    <property type="entry name" value="HIS_KIN"/>
    <property type="match status" value="1"/>
</dbReference>
<keyword evidence="9" id="KW-1133">Transmembrane helix</keyword>
<dbReference type="AlphaFoldDB" id="A0A5K7YJH1"/>
<dbReference type="Gene3D" id="3.30.565.10">
    <property type="entry name" value="Histidine kinase-like ATPase, C-terminal domain"/>
    <property type="match status" value="1"/>
</dbReference>
<dbReference type="Pfam" id="PF00512">
    <property type="entry name" value="HisKA"/>
    <property type="match status" value="1"/>
</dbReference>
<dbReference type="InterPro" id="IPR000014">
    <property type="entry name" value="PAS"/>
</dbReference>
<feature type="domain" description="PAS" evidence="11">
    <location>
        <begin position="211"/>
        <end position="256"/>
    </location>
</feature>
<keyword evidence="4" id="KW-0808">Transferase</keyword>
<dbReference type="PROSITE" id="PS50113">
    <property type="entry name" value="PAC"/>
    <property type="match status" value="1"/>
</dbReference>
<feature type="domain" description="PAC" evidence="12">
    <location>
        <begin position="284"/>
        <end position="336"/>
    </location>
</feature>
<evidence type="ECO:0000256" key="6">
    <source>
        <dbReference type="ARBA" id="ARBA00022777"/>
    </source>
</evidence>
<keyword evidence="7" id="KW-0067">ATP-binding</keyword>
<dbReference type="Gene3D" id="1.10.287.130">
    <property type="match status" value="1"/>
</dbReference>
<dbReference type="Gene3D" id="3.30.450.20">
    <property type="entry name" value="PAS domain"/>
    <property type="match status" value="2"/>
</dbReference>
<dbReference type="InterPro" id="IPR003594">
    <property type="entry name" value="HATPase_dom"/>
</dbReference>
<dbReference type="PANTHER" id="PTHR43065:SF10">
    <property type="entry name" value="PEROXIDE STRESS-ACTIVATED HISTIDINE KINASE MAK3"/>
    <property type="match status" value="1"/>
</dbReference>
<evidence type="ECO:0000259" key="10">
    <source>
        <dbReference type="PROSITE" id="PS50109"/>
    </source>
</evidence>
<keyword evidence="14" id="KW-1185">Reference proteome</keyword>
<dbReference type="InterPro" id="IPR013656">
    <property type="entry name" value="PAS_4"/>
</dbReference>
<dbReference type="SMART" id="SM00387">
    <property type="entry name" value="HATPase_c"/>
    <property type="match status" value="1"/>
</dbReference>
<evidence type="ECO:0000256" key="2">
    <source>
        <dbReference type="ARBA" id="ARBA00012438"/>
    </source>
</evidence>
<dbReference type="CDD" id="cd00130">
    <property type="entry name" value="PAS"/>
    <property type="match status" value="1"/>
</dbReference>
<proteinExistence type="predicted"/>
<dbReference type="SMART" id="SM00388">
    <property type="entry name" value="HisKA"/>
    <property type="match status" value="1"/>
</dbReference>
<dbReference type="KEGG" id="dalk:DSCA_22300"/>
<dbReference type="CDD" id="cd00082">
    <property type="entry name" value="HisKA"/>
    <property type="match status" value="1"/>
</dbReference>
<feature type="domain" description="Histidine kinase" evidence="10">
    <location>
        <begin position="466"/>
        <end position="686"/>
    </location>
</feature>
<dbReference type="InterPro" id="IPR000700">
    <property type="entry name" value="PAS-assoc_C"/>
</dbReference>
<dbReference type="GO" id="GO:0000155">
    <property type="term" value="F:phosphorelay sensor kinase activity"/>
    <property type="evidence" value="ECO:0007669"/>
    <property type="project" value="InterPro"/>
</dbReference>
<dbReference type="GO" id="GO:0005524">
    <property type="term" value="F:ATP binding"/>
    <property type="evidence" value="ECO:0007669"/>
    <property type="project" value="UniProtKB-KW"/>
</dbReference>
<evidence type="ECO:0000256" key="5">
    <source>
        <dbReference type="ARBA" id="ARBA00022741"/>
    </source>
</evidence>
<reference evidence="13 14" key="1">
    <citation type="submission" date="2019-11" db="EMBL/GenBank/DDBJ databases">
        <title>Comparative genomics of hydrocarbon-degrading Desulfosarcina strains.</title>
        <authorList>
            <person name="Watanabe M."/>
            <person name="Kojima H."/>
            <person name="Fukui M."/>
        </authorList>
    </citation>
    <scope>NUCLEOTIDE SEQUENCE [LARGE SCALE GENOMIC DNA]</scope>
    <source>
        <strain evidence="13 14">PL12</strain>
    </source>
</reference>
<evidence type="ECO:0000256" key="1">
    <source>
        <dbReference type="ARBA" id="ARBA00000085"/>
    </source>
</evidence>
<dbReference type="SUPFAM" id="SSF47384">
    <property type="entry name" value="Homodimeric domain of signal transducing histidine kinase"/>
    <property type="match status" value="1"/>
</dbReference>
<dbReference type="Pfam" id="PF02518">
    <property type="entry name" value="HATPase_c"/>
    <property type="match status" value="1"/>
</dbReference>
<protein>
    <recommendedName>
        <fullName evidence="2">histidine kinase</fullName>
        <ecNumber evidence="2">2.7.13.3</ecNumber>
    </recommendedName>
</protein>
<gene>
    <name evidence="13" type="ORF">DSCA_22300</name>
</gene>
<dbReference type="RefSeq" id="WP_155316473.1">
    <property type="nucleotide sequence ID" value="NZ_AP021874.1"/>
</dbReference>
<dbReference type="InterPro" id="IPR003661">
    <property type="entry name" value="HisK_dim/P_dom"/>
</dbReference>
<dbReference type="InterPro" id="IPR005467">
    <property type="entry name" value="His_kinase_dom"/>
</dbReference>
<dbReference type="InterPro" id="IPR004358">
    <property type="entry name" value="Sig_transdc_His_kin-like_C"/>
</dbReference>
<dbReference type="PROSITE" id="PS50112">
    <property type="entry name" value="PAS"/>
    <property type="match status" value="2"/>
</dbReference>
<dbReference type="EC" id="2.7.13.3" evidence="2"/>
<dbReference type="SUPFAM" id="SSF55874">
    <property type="entry name" value="ATPase domain of HSP90 chaperone/DNA topoisomerase II/histidine kinase"/>
    <property type="match status" value="1"/>
</dbReference>
<keyword evidence="8" id="KW-0902">Two-component regulatory system</keyword>
<feature type="domain" description="PAS" evidence="11">
    <location>
        <begin position="90"/>
        <end position="136"/>
    </location>
</feature>
<dbReference type="PRINTS" id="PR00344">
    <property type="entry name" value="BCTRLSENSOR"/>
</dbReference>
<evidence type="ECO:0000256" key="7">
    <source>
        <dbReference type="ARBA" id="ARBA00022840"/>
    </source>
</evidence>
<dbReference type="InterPro" id="IPR035965">
    <property type="entry name" value="PAS-like_dom_sf"/>
</dbReference>
<dbReference type="Pfam" id="PF08448">
    <property type="entry name" value="PAS_4"/>
    <property type="match status" value="1"/>
</dbReference>
<organism evidence="13 14">
    <name type="scientific">Desulfosarcina alkanivorans</name>
    <dbReference type="NCBI Taxonomy" id="571177"/>
    <lineage>
        <taxon>Bacteria</taxon>
        <taxon>Pseudomonadati</taxon>
        <taxon>Thermodesulfobacteriota</taxon>
        <taxon>Desulfobacteria</taxon>
        <taxon>Desulfobacterales</taxon>
        <taxon>Desulfosarcinaceae</taxon>
        <taxon>Desulfosarcina</taxon>
    </lineage>
</organism>
<keyword evidence="3" id="KW-0597">Phosphoprotein</keyword>
<keyword evidence="5" id="KW-0547">Nucleotide-binding</keyword>
<evidence type="ECO:0000256" key="9">
    <source>
        <dbReference type="SAM" id="Phobius"/>
    </source>
</evidence>
<keyword evidence="9" id="KW-0812">Transmembrane</keyword>
<evidence type="ECO:0000313" key="14">
    <source>
        <dbReference type="Proteomes" id="UP000427906"/>
    </source>
</evidence>
<dbReference type="PANTHER" id="PTHR43065">
    <property type="entry name" value="SENSOR HISTIDINE KINASE"/>
    <property type="match status" value="1"/>
</dbReference>
<dbReference type="InterPro" id="IPR036097">
    <property type="entry name" value="HisK_dim/P_sf"/>
</dbReference>
<dbReference type="OrthoDB" id="5428263at2"/>
<dbReference type="SMART" id="SM00091">
    <property type="entry name" value="PAS"/>
    <property type="match status" value="2"/>
</dbReference>
<dbReference type="SUPFAM" id="SSF55785">
    <property type="entry name" value="PYP-like sensor domain (PAS domain)"/>
    <property type="match status" value="3"/>
</dbReference>
<feature type="transmembrane region" description="Helical" evidence="9">
    <location>
        <begin position="56"/>
        <end position="77"/>
    </location>
</feature>
<evidence type="ECO:0000256" key="4">
    <source>
        <dbReference type="ARBA" id="ARBA00022679"/>
    </source>
</evidence>
<evidence type="ECO:0000256" key="3">
    <source>
        <dbReference type="ARBA" id="ARBA00022553"/>
    </source>
</evidence>
<sequence>MTHTYDRIVDTLSRNLVLAGTSFGIIYWFIEASIHTYFFKEGPLSSQVLSPTIHEIWMRMIVALLLVIFSFYGQILINQRKRAEAAVVEREKETALILEHNPAAIILIDSLSRKIAYANSNAQKMVGAPIDRILGNACHKFLCPAEKGKCPVLDLGQGIDISERPLLTAKGEQVPVLKSVARVHYQGREHLLEAFFDITEQKKMEQTIRQAHAELDQIFQTASVGMRLIDRNFNILKVNHAFSALSGIHGDRAVGQKCYDVFEGSMCHTDECPLQVILNGETLTEYEVSKKRSDGSSLTCILTATRFDDPRGDVAGIVESFKDVTELKKTQMFLESERDRLHRILFHQFENVGIVNAEYKLEYQNELLKGHTGGKAGGFCYQVFRDRNQPCEICLMRKALSTGKIQRFEFDTRAGRSFQHTYTPFIDNDGQGKAVVSQRNITEHKASMAAAIRSEHLAAIGELAAGVAHEINNPINGIINYAQMMVNKTDTDDMLNTVSRRIIKEGDRIAVIVKTLLSFARRDSEKKDRVRIHDLIEDSLTLTRAQLRKDGVHLKLDLDDTLVPIPAKAQEIQQVFVNIINNSRYALNEKYRGAHDAKRLEITAGMIADNGHSMMQASFTDWGTGIKPELMEKVIHPFYSTKPKGKGTGLGLSISHQIIENHGGRLHLQSMAGVFTKVIVELPVQCAN</sequence>
<keyword evidence="9" id="KW-0472">Membrane</keyword>
<keyword evidence="6" id="KW-0418">Kinase</keyword>
<dbReference type="EMBL" id="AP021874">
    <property type="protein sequence ID" value="BBO68300.1"/>
    <property type="molecule type" value="Genomic_DNA"/>
</dbReference>
<comment type="catalytic activity">
    <reaction evidence="1">
        <text>ATP + protein L-histidine = ADP + protein N-phospho-L-histidine.</text>
        <dbReference type="EC" id="2.7.13.3"/>
    </reaction>
</comment>
<evidence type="ECO:0000313" key="13">
    <source>
        <dbReference type="EMBL" id="BBO68300.1"/>
    </source>
</evidence>
<dbReference type="NCBIfam" id="TIGR00229">
    <property type="entry name" value="sensory_box"/>
    <property type="match status" value="2"/>
</dbReference>
<dbReference type="Proteomes" id="UP000427906">
    <property type="component" value="Chromosome"/>
</dbReference>
<name>A0A5K7YJH1_9BACT</name>